<evidence type="ECO:0000313" key="2">
    <source>
        <dbReference type="Proteomes" id="UP001638806"/>
    </source>
</evidence>
<dbReference type="EMBL" id="JBGNUJ010000003">
    <property type="protein sequence ID" value="KAL3962933.1"/>
    <property type="molecule type" value="Genomic_DNA"/>
</dbReference>
<protein>
    <submittedName>
        <fullName evidence="1">Uncharacterized protein</fullName>
    </submittedName>
</protein>
<accession>A0ACC4E5Z1</accession>
<proteinExistence type="predicted"/>
<organism evidence="1 2">
    <name type="scientific">Purpureocillium lilacinum</name>
    <name type="common">Paecilomyces lilacinus</name>
    <dbReference type="NCBI Taxonomy" id="33203"/>
    <lineage>
        <taxon>Eukaryota</taxon>
        <taxon>Fungi</taxon>
        <taxon>Dikarya</taxon>
        <taxon>Ascomycota</taxon>
        <taxon>Pezizomycotina</taxon>
        <taxon>Sordariomycetes</taxon>
        <taxon>Hypocreomycetidae</taxon>
        <taxon>Hypocreales</taxon>
        <taxon>Ophiocordycipitaceae</taxon>
        <taxon>Purpureocillium</taxon>
    </lineage>
</organism>
<gene>
    <name evidence="1" type="ORF">ACCO45_004456</name>
</gene>
<keyword evidence="2" id="KW-1185">Reference proteome</keyword>
<reference evidence="1" key="1">
    <citation type="submission" date="2024-12" db="EMBL/GenBank/DDBJ databases">
        <title>Comparative genomics and development of molecular markers within Purpureocillium lilacinum and among Purpureocillium species.</title>
        <authorList>
            <person name="Yeh Z.-Y."/>
            <person name="Ni N.-T."/>
            <person name="Lo P.-H."/>
            <person name="Mushyakhwo K."/>
            <person name="Lin C.-F."/>
            <person name="Nai Y.-S."/>
        </authorList>
    </citation>
    <scope>NUCLEOTIDE SEQUENCE</scope>
    <source>
        <strain evidence="1">NCHU-NPUST-175</strain>
    </source>
</reference>
<name>A0ACC4E5Z1_PURLI</name>
<comment type="caution">
    <text evidence="1">The sequence shown here is derived from an EMBL/GenBank/DDBJ whole genome shotgun (WGS) entry which is preliminary data.</text>
</comment>
<evidence type="ECO:0000313" key="1">
    <source>
        <dbReference type="EMBL" id="KAL3962933.1"/>
    </source>
</evidence>
<dbReference type="Proteomes" id="UP001638806">
    <property type="component" value="Unassembled WGS sequence"/>
</dbReference>
<sequence>MPTTSETEAQGQANGKNILDINASILPPTTAFEDAFISYERLHKAHKAEWPPRQKLKVPEFSPDADPNDIVDALKRVGGCIVRGIVCQEDIAQMEKDIRVSLEADEPWNASTFFPPTTRRAFGLIGKSRTFALSVIGNDLYQAVCEEFLTTKSYPYYGNRDVLNVSPPQVNNTIAFSVRPGNSFNQPLHRDDDIHYADRPRVDRYPDQTNVREYGIGFFVAGTRTTKANGATRFIPGSHLESTLQPPDEAFAQYAELSPGDGFIMLSSCYHGGSANTTQDEERLIFSCFMTRGWLRQEENQYLAVPLEVAKTLPLRIQRLMGYAISEVRSGPSHDALARVASDSMLTYPLQPMLGWVDLRTLLWSSTQQMQTVWHTKSRPSIVVASELCQQSRAQVEFA</sequence>